<reference evidence="6" key="1">
    <citation type="submission" date="2016-11" db="EMBL/GenBank/DDBJ databases">
        <authorList>
            <person name="Varghese N."/>
            <person name="Submissions S."/>
        </authorList>
    </citation>
    <scope>NUCLEOTIDE SEQUENCE [LARGE SCALE GENOMIC DNA]</scope>
    <source>
        <strain evidence="6">DSM 22212</strain>
    </source>
</reference>
<gene>
    <name evidence="5" type="ORF">SAMN04488087_1927</name>
</gene>
<proteinExistence type="inferred from homology"/>
<dbReference type="GO" id="GO:0005840">
    <property type="term" value="C:ribosome"/>
    <property type="evidence" value="ECO:0007669"/>
    <property type="project" value="UniProtKB-KW"/>
</dbReference>
<evidence type="ECO:0000256" key="3">
    <source>
        <dbReference type="ARBA" id="ARBA00023274"/>
    </source>
</evidence>
<feature type="compositionally biased region" description="Basic residues" evidence="4">
    <location>
        <begin position="21"/>
        <end position="30"/>
    </location>
</feature>
<dbReference type="InterPro" id="IPR030826">
    <property type="entry name" value="Ribosomal_bTHX/bTHXc/bTHXm"/>
</dbReference>
<dbReference type="NCBIfam" id="NF011339">
    <property type="entry name" value="PRK14753.1"/>
    <property type="match status" value="1"/>
</dbReference>
<accession>A0A1M6V7B5</accession>
<evidence type="ECO:0000313" key="6">
    <source>
        <dbReference type="Proteomes" id="UP000185812"/>
    </source>
</evidence>
<dbReference type="InterPro" id="IPR031414">
    <property type="entry name" value="Ribosomal_bTHX"/>
</dbReference>
<dbReference type="RefSeq" id="WP_072715766.1">
    <property type="nucleotide sequence ID" value="NZ_FRAU01000006.1"/>
</dbReference>
<dbReference type="Pfam" id="PF17070">
    <property type="entry name" value="Thx"/>
    <property type="match status" value="1"/>
</dbReference>
<keyword evidence="3" id="KW-0687">Ribonucleoprotein</keyword>
<sequence>MGKGDRRTRRGKIWRGTYGKYRPKKKKKKKQQQEAAAADSQ</sequence>
<dbReference type="AlphaFoldDB" id="A0A1M6V7B5"/>
<protein>
    <submittedName>
        <fullName evidence="5">RPS31 30S ribosomal protein S31</fullName>
    </submittedName>
</protein>
<evidence type="ECO:0000313" key="5">
    <source>
        <dbReference type="EMBL" id="SHK77348.1"/>
    </source>
</evidence>
<keyword evidence="6" id="KW-1185">Reference proteome</keyword>
<evidence type="ECO:0000256" key="4">
    <source>
        <dbReference type="SAM" id="MobiDB-lite"/>
    </source>
</evidence>
<organism evidence="5 6">
    <name type="scientific">Rhodothermus profundi</name>
    <dbReference type="NCBI Taxonomy" id="633813"/>
    <lineage>
        <taxon>Bacteria</taxon>
        <taxon>Pseudomonadati</taxon>
        <taxon>Rhodothermota</taxon>
        <taxon>Rhodothermia</taxon>
        <taxon>Rhodothermales</taxon>
        <taxon>Rhodothermaceae</taxon>
        <taxon>Rhodothermus</taxon>
    </lineage>
</organism>
<dbReference type="NCBIfam" id="TIGR04560">
    <property type="entry name" value="ribo_THX"/>
    <property type="match status" value="1"/>
</dbReference>
<comment type="similarity">
    <text evidence="1">Belongs to the bacterial ribosomal protein bTHX family.</text>
</comment>
<name>A0A1M6V7B5_9BACT</name>
<feature type="compositionally biased region" description="Basic residues" evidence="4">
    <location>
        <begin position="1"/>
        <end position="13"/>
    </location>
</feature>
<dbReference type="Proteomes" id="UP000185812">
    <property type="component" value="Unassembled WGS sequence"/>
</dbReference>
<keyword evidence="2 5" id="KW-0689">Ribosomal protein</keyword>
<evidence type="ECO:0000256" key="1">
    <source>
        <dbReference type="ARBA" id="ARBA00010834"/>
    </source>
</evidence>
<feature type="region of interest" description="Disordered" evidence="4">
    <location>
        <begin position="1"/>
        <end position="41"/>
    </location>
</feature>
<dbReference type="EMBL" id="FRAU01000006">
    <property type="protein sequence ID" value="SHK77348.1"/>
    <property type="molecule type" value="Genomic_DNA"/>
</dbReference>
<dbReference type="GO" id="GO:1990904">
    <property type="term" value="C:ribonucleoprotein complex"/>
    <property type="evidence" value="ECO:0007669"/>
    <property type="project" value="UniProtKB-KW"/>
</dbReference>
<evidence type="ECO:0000256" key="2">
    <source>
        <dbReference type="ARBA" id="ARBA00022980"/>
    </source>
</evidence>